<evidence type="ECO:0000313" key="1">
    <source>
        <dbReference type="EnsemblMetazoa" id="MDOA010351-PA"/>
    </source>
</evidence>
<dbReference type="AlphaFoldDB" id="A0A1I8N0R8"/>
<protein>
    <recommendedName>
        <fullName evidence="2">F-box domain-containing protein</fullName>
    </recommendedName>
</protein>
<dbReference type="EnsemblMetazoa" id="MDOA010351-RB">
    <property type="protein sequence ID" value="MDOA010351-PB"/>
    <property type="gene ID" value="MDOA010351"/>
</dbReference>
<dbReference type="InterPro" id="IPR032675">
    <property type="entry name" value="LRR_dom_sf"/>
</dbReference>
<proteinExistence type="predicted"/>
<dbReference type="EnsemblMetazoa" id="MDOA010351-RA">
    <property type="protein sequence ID" value="MDOA010351-PA"/>
    <property type="gene ID" value="MDOA010351"/>
</dbReference>
<dbReference type="VEuPathDB" id="VectorBase:MDOA010351"/>
<dbReference type="VEuPathDB" id="VectorBase:MDOMA2_003954"/>
<evidence type="ECO:0008006" key="2">
    <source>
        <dbReference type="Google" id="ProtNLM"/>
    </source>
</evidence>
<dbReference type="PANTHER" id="PTHR15140:SF52">
    <property type="entry name" value="LATE BLIGHT RESISTANCE PROTEIN HOMOLOG R1A-4"/>
    <property type="match status" value="1"/>
</dbReference>
<reference evidence="1" key="1">
    <citation type="submission" date="2020-05" db="UniProtKB">
        <authorList>
            <consortium name="EnsemblMetazoa"/>
        </authorList>
    </citation>
    <scope>IDENTIFICATION</scope>
    <source>
        <strain evidence="1">Aabys</strain>
    </source>
</reference>
<organism evidence="1">
    <name type="scientific">Musca domestica</name>
    <name type="common">House fly</name>
    <dbReference type="NCBI Taxonomy" id="7370"/>
    <lineage>
        <taxon>Eukaryota</taxon>
        <taxon>Metazoa</taxon>
        <taxon>Ecdysozoa</taxon>
        <taxon>Arthropoda</taxon>
        <taxon>Hexapoda</taxon>
        <taxon>Insecta</taxon>
        <taxon>Pterygota</taxon>
        <taxon>Neoptera</taxon>
        <taxon>Endopterygota</taxon>
        <taxon>Diptera</taxon>
        <taxon>Brachycera</taxon>
        <taxon>Muscomorpha</taxon>
        <taxon>Muscoidea</taxon>
        <taxon>Muscidae</taxon>
        <taxon>Musca</taxon>
    </lineage>
</organism>
<gene>
    <name evidence="1" type="primary">101896294</name>
</gene>
<dbReference type="SUPFAM" id="SSF52047">
    <property type="entry name" value="RNI-like"/>
    <property type="match status" value="1"/>
</dbReference>
<name>A0A1I8N0R8_MUSDO</name>
<dbReference type="PANTHER" id="PTHR15140">
    <property type="entry name" value="TUBULIN-SPECIFIC CHAPERONE E"/>
    <property type="match status" value="1"/>
</dbReference>
<sequence>MYDVGFEQILQNCDIAIYLYQFLNFSDQLRLSRVNRQLQNIFEQLIWKEKYQTMTITEDEDGNYVVMGAIRTSPLILEYDEFREFIDAYAHNVRELCVKDLRALEIQDVMWEFPNLVKLQYERVQMPMTHLTWLSRKCRNLEELQLLRCSYGTAWNVEIGKMPSVKLLAKIRKLKRLSVQNSGNHNITFEIFQQVVRRLKLEEFKFDNFIQAEVYKAPKPRKPGVQLKELDIEVSLDPEKWLPRAYAMFLANFEHLQTLTIYFTYRVQGVNEAALLALARTCRNLETMKISCSNFHNIQDFHLPPNLKELTLHRCKNLSCDNLRQLLCNAQSQISKFTSTDTRYEGQLPELDISPSIEILNIDSVSSIKFRSLHHLKELTWYDDCPSPYILASSGNSLKSCISLQSLHIKSGIMPMEWIAKLENLHTLSIEESMPYFDWSYFTTLLRHPTLRNLSVEDQRYRSLLCERSDPPAEEIVTQLTSLKISLPTFRKALDFWLDLLETNVQLTLTCNHFIHFEEFLHQLLDNENFPSNLRNIEIWDIPLNCSKLRRSFDHMMNKFMFDVSFIRSEYKFDGDLYCLRLQR</sequence>
<dbReference type="Gene3D" id="3.80.10.10">
    <property type="entry name" value="Ribonuclease Inhibitor"/>
    <property type="match status" value="1"/>
</dbReference>
<accession>A0A1I8N0R8</accession>